<keyword evidence="3" id="KW-0812">Transmembrane</keyword>
<evidence type="ECO:0000256" key="10">
    <source>
        <dbReference type="SAM" id="SignalP"/>
    </source>
</evidence>
<evidence type="ECO:0000313" key="12">
    <source>
        <dbReference type="EMBL" id="MED6120983.1"/>
    </source>
</evidence>
<evidence type="ECO:0000256" key="6">
    <source>
        <dbReference type="ARBA" id="ARBA00022989"/>
    </source>
</evidence>
<evidence type="ECO:0000256" key="9">
    <source>
        <dbReference type="ARBA" id="ARBA00023180"/>
    </source>
</evidence>
<feature type="signal peptide" evidence="10">
    <location>
        <begin position="1"/>
        <end position="28"/>
    </location>
</feature>
<feature type="chain" id="PRO_5045333229" description="Leucine-rich repeat-containing N-terminal plant-type domain-containing protein" evidence="10">
    <location>
        <begin position="29"/>
        <end position="486"/>
    </location>
</feature>
<feature type="domain" description="Leucine-rich repeat-containing N-terminal plant-type" evidence="11">
    <location>
        <begin position="341"/>
        <end position="375"/>
    </location>
</feature>
<dbReference type="SUPFAM" id="SSF52058">
    <property type="entry name" value="L domain-like"/>
    <property type="match status" value="1"/>
</dbReference>
<evidence type="ECO:0000256" key="5">
    <source>
        <dbReference type="ARBA" id="ARBA00022737"/>
    </source>
</evidence>
<proteinExistence type="predicted"/>
<evidence type="ECO:0000256" key="4">
    <source>
        <dbReference type="ARBA" id="ARBA00022729"/>
    </source>
</evidence>
<dbReference type="Proteomes" id="UP001341840">
    <property type="component" value="Unassembled WGS sequence"/>
</dbReference>
<dbReference type="PANTHER" id="PTHR47986">
    <property type="entry name" value="OSJNBA0070M12.3 PROTEIN"/>
    <property type="match status" value="1"/>
</dbReference>
<dbReference type="InterPro" id="IPR001611">
    <property type="entry name" value="Leu-rich_rpt"/>
</dbReference>
<dbReference type="SMART" id="SM00369">
    <property type="entry name" value="LRR_TYP"/>
    <property type="match status" value="5"/>
</dbReference>
<gene>
    <name evidence="12" type="ORF">PIB30_025760</name>
</gene>
<reference evidence="12 13" key="1">
    <citation type="journal article" date="2023" name="Plants (Basel)">
        <title>Bridging the Gap: Combining Genomics and Transcriptomics Approaches to Understand Stylosanthes scabra, an Orphan Legume from the Brazilian Caatinga.</title>
        <authorList>
            <person name="Ferreira-Neto J.R.C."/>
            <person name="da Silva M.D."/>
            <person name="Binneck E."/>
            <person name="de Melo N.F."/>
            <person name="da Silva R.H."/>
            <person name="de Melo A.L.T.M."/>
            <person name="Pandolfi V."/>
            <person name="Bustamante F.O."/>
            <person name="Brasileiro-Vidal A.C."/>
            <person name="Benko-Iseppon A.M."/>
        </authorList>
    </citation>
    <scope>NUCLEOTIDE SEQUENCE [LARGE SCALE GENOMIC DNA]</scope>
    <source>
        <tissue evidence="12">Leaves</tissue>
    </source>
</reference>
<evidence type="ECO:0000259" key="11">
    <source>
        <dbReference type="Pfam" id="PF08263"/>
    </source>
</evidence>
<evidence type="ECO:0000313" key="13">
    <source>
        <dbReference type="Proteomes" id="UP001341840"/>
    </source>
</evidence>
<dbReference type="Pfam" id="PF08263">
    <property type="entry name" value="LRRNT_2"/>
    <property type="match status" value="2"/>
</dbReference>
<feature type="domain" description="Leucine-rich repeat-containing N-terminal plant-type" evidence="11">
    <location>
        <begin position="37"/>
        <end position="71"/>
    </location>
</feature>
<dbReference type="PANTHER" id="PTHR47986:SF10">
    <property type="entry name" value="RECEPTOR-LIKE KINASE TMK4"/>
    <property type="match status" value="1"/>
</dbReference>
<keyword evidence="4 10" id="KW-0732">Signal</keyword>
<keyword evidence="5" id="KW-0677">Repeat</keyword>
<keyword evidence="2" id="KW-0433">Leucine-rich repeat</keyword>
<sequence length="486" mass="54373">MDKLRLDSKTLTLLFLLLLFLWLQCLESNNNNEIVGEEAAYLINLRNNISPAPSTWFTVTNMCEWSHVTCSFVLFNNNTRHVEEINLASKSLKGKLPPGLNNSLVNLRRLDVSYNSLTGPIPSFVGLSSLQELFIEHNFTSIPDFSFQGLTSLQKLILDNNTNLSPWTFPANLTASTGLITLSLYATNLIGSLPDTCHFFPNLQYLYLDTNNLTGVLPKSFEKLLNLKYLFLNDQSLSGRIEVLSSMTQLQVAWLERNFFEGPIPDLSNCTMLRYLMLGDNQLTGEVPPSLVNLPKLWQVSLANNWLQGPMPLFNTSVNETKLEGNGYCLDHPGPCHHTVATLLQLAQAFGYPLLLARSWRGNDPCKGWSFIRCDVQGKIRAVNLTKLNLNGTISPAFANLIDLQELYPGGNNLRESIPENLTTLSQLKILDVSNNNLSGIVPRFSPNMMINTTNNAFLVTRSPPPTLLPSPTKRTHHLWIKLGTL</sequence>
<dbReference type="Gene3D" id="3.80.10.10">
    <property type="entry name" value="Ribonuclease Inhibitor"/>
    <property type="match status" value="2"/>
</dbReference>
<dbReference type="InterPro" id="IPR032675">
    <property type="entry name" value="LRR_dom_sf"/>
</dbReference>
<evidence type="ECO:0000256" key="2">
    <source>
        <dbReference type="ARBA" id="ARBA00022614"/>
    </source>
</evidence>
<dbReference type="EMBL" id="JASCZI010030303">
    <property type="protein sequence ID" value="MED6120983.1"/>
    <property type="molecule type" value="Genomic_DNA"/>
</dbReference>
<keyword evidence="9" id="KW-0325">Glycoprotein</keyword>
<evidence type="ECO:0000256" key="7">
    <source>
        <dbReference type="ARBA" id="ARBA00023136"/>
    </source>
</evidence>
<evidence type="ECO:0000256" key="8">
    <source>
        <dbReference type="ARBA" id="ARBA00023170"/>
    </source>
</evidence>
<evidence type="ECO:0000256" key="1">
    <source>
        <dbReference type="ARBA" id="ARBA00004167"/>
    </source>
</evidence>
<evidence type="ECO:0000256" key="3">
    <source>
        <dbReference type="ARBA" id="ARBA00022692"/>
    </source>
</evidence>
<name>A0ABU6RAH2_9FABA</name>
<keyword evidence="7" id="KW-0472">Membrane</keyword>
<dbReference type="Pfam" id="PF00560">
    <property type="entry name" value="LRR_1"/>
    <property type="match status" value="3"/>
</dbReference>
<comment type="subcellular location">
    <subcellularLocation>
        <location evidence="1">Membrane</location>
        <topology evidence="1">Single-pass membrane protein</topology>
    </subcellularLocation>
</comment>
<keyword evidence="6" id="KW-1133">Transmembrane helix</keyword>
<dbReference type="InterPro" id="IPR003591">
    <property type="entry name" value="Leu-rich_rpt_typical-subtyp"/>
</dbReference>
<dbReference type="InterPro" id="IPR013210">
    <property type="entry name" value="LRR_N_plant-typ"/>
</dbReference>
<keyword evidence="13" id="KW-1185">Reference proteome</keyword>
<accession>A0ABU6RAH2</accession>
<dbReference type="InterPro" id="IPR052422">
    <property type="entry name" value="Auxin_Ser/Thr_Kinase"/>
</dbReference>
<keyword evidence="8" id="KW-0675">Receptor</keyword>
<dbReference type="Pfam" id="PF13855">
    <property type="entry name" value="LRR_8"/>
    <property type="match status" value="1"/>
</dbReference>
<organism evidence="12 13">
    <name type="scientific">Stylosanthes scabra</name>
    <dbReference type="NCBI Taxonomy" id="79078"/>
    <lineage>
        <taxon>Eukaryota</taxon>
        <taxon>Viridiplantae</taxon>
        <taxon>Streptophyta</taxon>
        <taxon>Embryophyta</taxon>
        <taxon>Tracheophyta</taxon>
        <taxon>Spermatophyta</taxon>
        <taxon>Magnoliopsida</taxon>
        <taxon>eudicotyledons</taxon>
        <taxon>Gunneridae</taxon>
        <taxon>Pentapetalae</taxon>
        <taxon>rosids</taxon>
        <taxon>fabids</taxon>
        <taxon>Fabales</taxon>
        <taxon>Fabaceae</taxon>
        <taxon>Papilionoideae</taxon>
        <taxon>50 kb inversion clade</taxon>
        <taxon>dalbergioids sensu lato</taxon>
        <taxon>Dalbergieae</taxon>
        <taxon>Pterocarpus clade</taxon>
        <taxon>Stylosanthes</taxon>
    </lineage>
</organism>
<comment type="caution">
    <text evidence="12">The sequence shown here is derived from an EMBL/GenBank/DDBJ whole genome shotgun (WGS) entry which is preliminary data.</text>
</comment>
<protein>
    <recommendedName>
        <fullName evidence="11">Leucine-rich repeat-containing N-terminal plant-type domain-containing protein</fullName>
    </recommendedName>
</protein>